<dbReference type="Pfam" id="PF00512">
    <property type="entry name" value="HisKA"/>
    <property type="match status" value="1"/>
</dbReference>
<evidence type="ECO:0000256" key="12">
    <source>
        <dbReference type="SAM" id="Coils"/>
    </source>
</evidence>
<dbReference type="Gene3D" id="3.40.50.2300">
    <property type="match status" value="2"/>
</dbReference>
<evidence type="ECO:0000256" key="10">
    <source>
        <dbReference type="ARBA" id="ARBA00068150"/>
    </source>
</evidence>
<gene>
    <name evidence="15" type="ORF">OMM_02918</name>
</gene>
<dbReference type="InterPro" id="IPR005467">
    <property type="entry name" value="His_kinase_dom"/>
</dbReference>
<dbReference type="CDD" id="cd16922">
    <property type="entry name" value="HATPase_EvgS-ArcB-TorS-like"/>
    <property type="match status" value="1"/>
</dbReference>
<dbReference type="PRINTS" id="PR00344">
    <property type="entry name" value="BCTRLSENSOR"/>
</dbReference>
<dbReference type="SUPFAM" id="SSF52172">
    <property type="entry name" value="CheY-like"/>
    <property type="match status" value="2"/>
</dbReference>
<accession>A0A1V1P7L4</accession>
<protein>
    <recommendedName>
        <fullName evidence="10">Sensory/regulatory protein RpfC</fullName>
        <ecNumber evidence="2">2.7.13.3</ecNumber>
    </recommendedName>
</protein>
<evidence type="ECO:0000256" key="4">
    <source>
        <dbReference type="ARBA" id="ARBA00022679"/>
    </source>
</evidence>
<feature type="domain" description="Response regulatory" evidence="14">
    <location>
        <begin position="8"/>
        <end position="124"/>
    </location>
</feature>
<keyword evidence="8" id="KW-0902">Two-component regulatory system</keyword>
<evidence type="ECO:0000256" key="3">
    <source>
        <dbReference type="ARBA" id="ARBA00022553"/>
    </source>
</evidence>
<comment type="caution">
    <text evidence="15">The sequence shown here is derived from an EMBL/GenBank/DDBJ whole genome shotgun (WGS) entry which is preliminary data.</text>
</comment>
<dbReference type="CDD" id="cd00082">
    <property type="entry name" value="HisKA"/>
    <property type="match status" value="1"/>
</dbReference>
<evidence type="ECO:0000256" key="2">
    <source>
        <dbReference type="ARBA" id="ARBA00012438"/>
    </source>
</evidence>
<dbReference type="PROSITE" id="PS50109">
    <property type="entry name" value="HIS_KIN"/>
    <property type="match status" value="1"/>
</dbReference>
<dbReference type="Pfam" id="PF02518">
    <property type="entry name" value="HATPase_c"/>
    <property type="match status" value="1"/>
</dbReference>
<dbReference type="InterPro" id="IPR004358">
    <property type="entry name" value="Sig_transdc_His_kin-like_C"/>
</dbReference>
<dbReference type="FunFam" id="1.10.287.130:FF:000002">
    <property type="entry name" value="Two-component osmosensing histidine kinase"/>
    <property type="match status" value="1"/>
</dbReference>
<dbReference type="PANTHER" id="PTHR45339:SF1">
    <property type="entry name" value="HYBRID SIGNAL TRANSDUCTION HISTIDINE KINASE J"/>
    <property type="match status" value="1"/>
</dbReference>
<dbReference type="AlphaFoldDB" id="A0A1V1P7L4"/>
<evidence type="ECO:0000313" key="16">
    <source>
        <dbReference type="Proteomes" id="UP000189670"/>
    </source>
</evidence>
<feature type="domain" description="Histidine kinase" evidence="13">
    <location>
        <begin position="160"/>
        <end position="381"/>
    </location>
</feature>
<dbReference type="SMART" id="SM00388">
    <property type="entry name" value="HisKA"/>
    <property type="match status" value="1"/>
</dbReference>
<dbReference type="PROSITE" id="PS50110">
    <property type="entry name" value="RESPONSE_REGULATORY"/>
    <property type="match status" value="2"/>
</dbReference>
<keyword evidence="3 11" id="KW-0597">Phosphoprotein</keyword>
<dbReference type="Pfam" id="PF00072">
    <property type="entry name" value="Response_reg"/>
    <property type="match status" value="2"/>
</dbReference>
<evidence type="ECO:0000256" key="9">
    <source>
        <dbReference type="ARBA" id="ARBA00064003"/>
    </source>
</evidence>
<sequence length="583" mass="65721">MRQHKQSEILVVDDKPDNLRLIMGMLKDMDFNVRPAKDGQTALKSAKSYPPDLILLDILMPDMDGYETCRQLKADDRLDDIPVIFISALNEPFDKVKAFKIGGVDYVSKPFNKDELMARVTTHLKLRNVEKELRLAKNEAEKARKAAESANEAKSAFLASMSHEIRTPMNAIIGMTELSLLKTTDDHLKENLITVKDSANYLLDIINDILDISKIEAGKVELEIIDFDIFDLIASIIRTFSVQVQNNHLYLKFEKDETLPRYVKGDPVRLRQILVNLLGNAIKFTQKGGVTVKLAGFEQPDQSIQYEISVIDTGIGIPENKLETIFDSFSQADKSTTRKFGGTGLGLSISKQLVELMGGRISTQSKIDKGTTFCVNICFDPGDAQKIKDQQQTLSKGSTIPATMENQKIEILVVDDNPSNIEIAEKFLKTYGYSPIVTMNAREAFEIISLMKFDIILMDIEMPDMDGIEATRIIRNGIYNNETPIVAMTAHAMSSHQQECIDAGMNDYITKPINFYELKLLIERIVSKNSAHYYPVIAQKKSQKDTLEVLNRKQAIYRMGGDEVLYQKMFTDFVAKLDLRSSN</sequence>
<keyword evidence="6 15" id="KW-0418">Kinase</keyword>
<dbReference type="InterPro" id="IPR003661">
    <property type="entry name" value="HisK_dim/P_dom"/>
</dbReference>
<dbReference type="InterPro" id="IPR003594">
    <property type="entry name" value="HATPase_dom"/>
</dbReference>
<proteinExistence type="predicted"/>
<dbReference type="InterPro" id="IPR036890">
    <property type="entry name" value="HATPase_C_sf"/>
</dbReference>
<evidence type="ECO:0000256" key="6">
    <source>
        <dbReference type="ARBA" id="ARBA00022777"/>
    </source>
</evidence>
<dbReference type="EC" id="2.7.13.3" evidence="2"/>
<keyword evidence="4" id="KW-0808">Transferase</keyword>
<evidence type="ECO:0000256" key="11">
    <source>
        <dbReference type="PROSITE-ProRule" id="PRU00169"/>
    </source>
</evidence>
<dbReference type="SMART" id="SM00448">
    <property type="entry name" value="REC"/>
    <property type="match status" value="2"/>
</dbReference>
<dbReference type="GO" id="GO:0000155">
    <property type="term" value="F:phosphorelay sensor kinase activity"/>
    <property type="evidence" value="ECO:0007669"/>
    <property type="project" value="InterPro"/>
</dbReference>
<dbReference type="Gene3D" id="3.30.565.10">
    <property type="entry name" value="Histidine kinase-like ATPase, C-terminal domain"/>
    <property type="match status" value="1"/>
</dbReference>
<feature type="modified residue" description="4-aspartylphosphate" evidence="11">
    <location>
        <position position="459"/>
    </location>
</feature>
<feature type="modified residue" description="4-aspartylphosphate" evidence="11">
    <location>
        <position position="57"/>
    </location>
</feature>
<dbReference type="SUPFAM" id="SSF55874">
    <property type="entry name" value="ATPase domain of HSP90 chaperone/DNA topoisomerase II/histidine kinase"/>
    <property type="match status" value="1"/>
</dbReference>
<feature type="domain" description="Response regulatory" evidence="14">
    <location>
        <begin position="410"/>
        <end position="526"/>
    </location>
</feature>
<dbReference type="FunFam" id="3.30.565.10:FF:000010">
    <property type="entry name" value="Sensor histidine kinase RcsC"/>
    <property type="match status" value="1"/>
</dbReference>
<organism evidence="15 16">
    <name type="scientific">Candidatus Magnetoglobus multicellularis str. Araruama</name>
    <dbReference type="NCBI Taxonomy" id="890399"/>
    <lineage>
        <taxon>Bacteria</taxon>
        <taxon>Pseudomonadati</taxon>
        <taxon>Thermodesulfobacteriota</taxon>
        <taxon>Desulfobacteria</taxon>
        <taxon>Desulfobacterales</taxon>
        <taxon>Desulfobacteraceae</taxon>
        <taxon>Candidatus Magnetoglobus</taxon>
    </lineage>
</organism>
<evidence type="ECO:0000259" key="13">
    <source>
        <dbReference type="PROSITE" id="PS50109"/>
    </source>
</evidence>
<dbReference type="InterPro" id="IPR001789">
    <property type="entry name" value="Sig_transdc_resp-reg_receiver"/>
</dbReference>
<dbReference type="PANTHER" id="PTHR45339">
    <property type="entry name" value="HYBRID SIGNAL TRANSDUCTION HISTIDINE KINASE J"/>
    <property type="match status" value="1"/>
</dbReference>
<dbReference type="SMART" id="SM00387">
    <property type="entry name" value="HATPase_c"/>
    <property type="match status" value="1"/>
</dbReference>
<dbReference type="InterPro" id="IPR011006">
    <property type="entry name" value="CheY-like_superfamily"/>
</dbReference>
<evidence type="ECO:0000256" key="8">
    <source>
        <dbReference type="ARBA" id="ARBA00023012"/>
    </source>
</evidence>
<feature type="coiled-coil region" evidence="12">
    <location>
        <begin position="126"/>
        <end position="153"/>
    </location>
</feature>
<dbReference type="Proteomes" id="UP000189670">
    <property type="component" value="Unassembled WGS sequence"/>
</dbReference>
<evidence type="ECO:0000259" key="14">
    <source>
        <dbReference type="PROSITE" id="PS50110"/>
    </source>
</evidence>
<dbReference type="Gene3D" id="1.10.287.130">
    <property type="match status" value="1"/>
</dbReference>
<dbReference type="GO" id="GO:0005524">
    <property type="term" value="F:ATP binding"/>
    <property type="evidence" value="ECO:0007669"/>
    <property type="project" value="UniProtKB-KW"/>
</dbReference>
<keyword evidence="12" id="KW-0175">Coiled coil</keyword>
<name>A0A1V1P7L4_9BACT</name>
<comment type="catalytic activity">
    <reaction evidence="1">
        <text>ATP + protein L-histidine = ADP + protein N-phospho-L-histidine.</text>
        <dbReference type="EC" id="2.7.13.3"/>
    </reaction>
</comment>
<keyword evidence="7" id="KW-0067">ATP-binding</keyword>
<keyword evidence="5" id="KW-0547">Nucleotide-binding</keyword>
<evidence type="ECO:0000313" key="15">
    <source>
        <dbReference type="EMBL" id="ETR70877.1"/>
    </source>
</evidence>
<dbReference type="EMBL" id="ATBP01000355">
    <property type="protein sequence ID" value="ETR70877.1"/>
    <property type="molecule type" value="Genomic_DNA"/>
</dbReference>
<evidence type="ECO:0000256" key="7">
    <source>
        <dbReference type="ARBA" id="ARBA00022840"/>
    </source>
</evidence>
<evidence type="ECO:0000256" key="5">
    <source>
        <dbReference type="ARBA" id="ARBA00022741"/>
    </source>
</evidence>
<comment type="subunit">
    <text evidence="9">At low DSF concentrations, interacts with RpfF.</text>
</comment>
<dbReference type="CDD" id="cd17546">
    <property type="entry name" value="REC_hyHK_CKI1_RcsC-like"/>
    <property type="match status" value="1"/>
</dbReference>
<reference evidence="16" key="1">
    <citation type="submission" date="2012-11" db="EMBL/GenBank/DDBJ databases">
        <authorList>
            <person name="Lucero-Rivera Y.E."/>
            <person name="Tovar-Ramirez D."/>
        </authorList>
    </citation>
    <scope>NUCLEOTIDE SEQUENCE [LARGE SCALE GENOMIC DNA]</scope>
    <source>
        <strain evidence="16">Araruama</strain>
    </source>
</reference>
<dbReference type="CDD" id="cd19920">
    <property type="entry name" value="REC_PA4781-like"/>
    <property type="match status" value="1"/>
</dbReference>
<evidence type="ECO:0000256" key="1">
    <source>
        <dbReference type="ARBA" id="ARBA00000085"/>
    </source>
</evidence>